<evidence type="ECO:0008006" key="4">
    <source>
        <dbReference type="Google" id="ProtNLM"/>
    </source>
</evidence>
<keyword evidence="1" id="KW-1133">Transmembrane helix</keyword>
<keyword evidence="1" id="KW-0472">Membrane</keyword>
<organism evidence="2 3">
    <name type="scientific">Sulfobacillus thermosulfidooxidans (strain DSM 9293 / VKM B-1269 / AT-1)</name>
    <dbReference type="NCBI Taxonomy" id="929705"/>
    <lineage>
        <taxon>Bacteria</taxon>
        <taxon>Bacillati</taxon>
        <taxon>Bacillota</taxon>
        <taxon>Clostridia</taxon>
        <taxon>Eubacteriales</taxon>
        <taxon>Clostridiales Family XVII. Incertae Sedis</taxon>
        <taxon>Sulfobacillus</taxon>
    </lineage>
</organism>
<gene>
    <name evidence="2" type="ORF">SAMN00768000_2171</name>
</gene>
<feature type="transmembrane region" description="Helical" evidence="1">
    <location>
        <begin position="6"/>
        <end position="30"/>
    </location>
</feature>
<proteinExistence type="predicted"/>
<accession>A0A1W1WGG4</accession>
<protein>
    <recommendedName>
        <fullName evidence="4">SHOCT domain-containing protein</fullName>
    </recommendedName>
</protein>
<evidence type="ECO:0000256" key="1">
    <source>
        <dbReference type="SAM" id="Phobius"/>
    </source>
</evidence>
<evidence type="ECO:0000313" key="2">
    <source>
        <dbReference type="EMBL" id="SMC05335.1"/>
    </source>
</evidence>
<dbReference type="AlphaFoldDB" id="A0A1W1WGG4"/>
<dbReference type="Proteomes" id="UP000192660">
    <property type="component" value="Unassembled WGS sequence"/>
</dbReference>
<reference evidence="3" key="1">
    <citation type="submission" date="2017-04" db="EMBL/GenBank/DDBJ databases">
        <authorList>
            <person name="Varghese N."/>
            <person name="Submissions S."/>
        </authorList>
    </citation>
    <scope>NUCLEOTIDE SEQUENCE [LARGE SCALE GENOMIC DNA]</scope>
    <source>
        <strain evidence="3">DSM 9293</strain>
    </source>
</reference>
<keyword evidence="3" id="KW-1185">Reference proteome</keyword>
<keyword evidence="1" id="KW-0812">Transmembrane</keyword>
<evidence type="ECO:0000313" key="3">
    <source>
        <dbReference type="Proteomes" id="UP000192660"/>
    </source>
</evidence>
<name>A0A1W1WGG4_SULTA</name>
<sequence>MGTMGRWMVISALLWLVVNLGLLVGLGLWLRDSGAVRHRDDPLAILRIRYQRREISHDEYERLRHLL</sequence>
<dbReference type="EMBL" id="FWWY01000001">
    <property type="protein sequence ID" value="SMC05335.1"/>
    <property type="molecule type" value="Genomic_DNA"/>
</dbReference>